<dbReference type="GO" id="GO:0012505">
    <property type="term" value="C:endomembrane system"/>
    <property type="evidence" value="ECO:0007669"/>
    <property type="project" value="UniProtKB-SubCell"/>
</dbReference>
<keyword evidence="5 6" id="KW-0472">Membrane</keyword>
<dbReference type="InterPro" id="IPR024671">
    <property type="entry name" value="Atg22-like"/>
</dbReference>
<feature type="transmembrane region" description="Helical" evidence="6">
    <location>
        <begin position="243"/>
        <end position="268"/>
    </location>
</feature>
<dbReference type="InterPro" id="IPR050495">
    <property type="entry name" value="ATG22/LtaA_families"/>
</dbReference>
<dbReference type="GO" id="GO:0022857">
    <property type="term" value="F:transmembrane transporter activity"/>
    <property type="evidence" value="ECO:0007669"/>
    <property type="project" value="InterPro"/>
</dbReference>
<evidence type="ECO:0000313" key="9">
    <source>
        <dbReference type="Proteomes" id="UP000183104"/>
    </source>
</evidence>
<feature type="transmembrane region" description="Helical" evidence="6">
    <location>
        <begin position="305"/>
        <end position="327"/>
    </location>
</feature>
<dbReference type="Pfam" id="PF11700">
    <property type="entry name" value="ATG22"/>
    <property type="match status" value="1"/>
</dbReference>
<evidence type="ECO:0000256" key="5">
    <source>
        <dbReference type="ARBA" id="ARBA00023136"/>
    </source>
</evidence>
<dbReference type="PANTHER" id="PTHR23519">
    <property type="entry name" value="AUTOPHAGY-RELATED PROTEIN 22"/>
    <property type="match status" value="1"/>
</dbReference>
<feature type="transmembrane region" description="Helical" evidence="6">
    <location>
        <begin position="20"/>
        <end position="45"/>
    </location>
</feature>
<dbReference type="PROSITE" id="PS50850">
    <property type="entry name" value="MFS"/>
    <property type="match status" value="1"/>
</dbReference>
<dbReference type="EMBL" id="FMUN01000001">
    <property type="protein sequence ID" value="SCX77038.1"/>
    <property type="molecule type" value="Genomic_DNA"/>
</dbReference>
<keyword evidence="2" id="KW-0813">Transport</keyword>
<dbReference type="SUPFAM" id="SSF103473">
    <property type="entry name" value="MFS general substrate transporter"/>
    <property type="match status" value="1"/>
</dbReference>
<dbReference type="Gene3D" id="1.20.1250.20">
    <property type="entry name" value="MFS general substrate transporter like domains"/>
    <property type="match status" value="1"/>
</dbReference>
<gene>
    <name evidence="8" type="ORF">SAMN05661077_0341</name>
</gene>
<dbReference type="PANTHER" id="PTHR23519:SF1">
    <property type="entry name" value="AUTOPHAGY-RELATED PROTEIN 22"/>
    <property type="match status" value="1"/>
</dbReference>
<reference evidence="9" key="1">
    <citation type="submission" date="2016-10" db="EMBL/GenBank/DDBJ databases">
        <authorList>
            <person name="Varghese N."/>
        </authorList>
    </citation>
    <scope>NUCLEOTIDE SEQUENCE [LARGE SCALE GENOMIC DNA]</scope>
    <source>
        <strain evidence="9">HL 19</strain>
    </source>
</reference>
<feature type="transmembrane region" description="Helical" evidence="6">
    <location>
        <begin position="115"/>
        <end position="139"/>
    </location>
</feature>
<dbReference type="Proteomes" id="UP000183104">
    <property type="component" value="Unassembled WGS sequence"/>
</dbReference>
<dbReference type="OrthoDB" id="9768783at2"/>
<evidence type="ECO:0000313" key="8">
    <source>
        <dbReference type="EMBL" id="SCX77038.1"/>
    </source>
</evidence>
<protein>
    <submittedName>
        <fullName evidence="8">MFS transporter, UMF1 family</fullName>
    </submittedName>
</protein>
<keyword evidence="4 6" id="KW-1133">Transmembrane helix</keyword>
<feature type="transmembrane region" description="Helical" evidence="6">
    <location>
        <begin position="91"/>
        <end position="109"/>
    </location>
</feature>
<dbReference type="STRING" id="381306.AN478_12575"/>
<evidence type="ECO:0000256" key="1">
    <source>
        <dbReference type="ARBA" id="ARBA00004127"/>
    </source>
</evidence>
<name>A0A0N8PMM3_9GAMM</name>
<dbReference type="RefSeq" id="WP_054966959.1">
    <property type="nucleotide sequence ID" value="NZ_FMUN01000001.1"/>
</dbReference>
<feature type="transmembrane region" description="Helical" evidence="6">
    <location>
        <begin position="57"/>
        <end position="79"/>
    </location>
</feature>
<evidence type="ECO:0000256" key="4">
    <source>
        <dbReference type="ARBA" id="ARBA00022989"/>
    </source>
</evidence>
<dbReference type="AlphaFoldDB" id="A0A0N8PMM3"/>
<keyword evidence="9" id="KW-1185">Reference proteome</keyword>
<feature type="domain" description="Major facilitator superfamily (MFS) profile" evidence="7">
    <location>
        <begin position="244"/>
        <end position="439"/>
    </location>
</feature>
<feature type="transmembrane region" description="Helical" evidence="6">
    <location>
        <begin position="151"/>
        <end position="175"/>
    </location>
</feature>
<sequence>MPSPAEQAPEQGWAGRREIVAWAFYDFANSGYTTVVVTAVFNAYFVGAVAGGGPTAWLLWTVALALSHALVLVIGPWVGQTADENGRLKPWLGASTALCIVGTAALGLVGPGDLVLGMALIVVSNTAFGLGENLIAAFLPRLVPVHRLGRTSAFGWTIGYLGGLLTLLVCLAYVRWSQAQGGAAEDFVPGTMVIVAVMFAFAALPTFVWVQERPGPLARTGYRTNPWQRTVQAWRDARQLPDLARFLVCLGIFYCGIQTVVALAAVYAEQVMGFSKDETISMILVVNLAAAGGAWLLGRVHDRIGAVRTVGITLVGWLAAILLAFFAREPGTFWAAAFLVGACMGASQSSGRALVAMLSPAGHEGAFFGLWGVAVKVAAIVGPLSYGLLSYFSAGNYRGALLATAGFFVVGLVLLAGVDERRGRERRNRFAQEAGGGAG</sequence>
<evidence type="ECO:0000256" key="6">
    <source>
        <dbReference type="SAM" id="Phobius"/>
    </source>
</evidence>
<comment type="subcellular location">
    <subcellularLocation>
        <location evidence="1">Endomembrane system</location>
        <topology evidence="1">Multi-pass membrane protein</topology>
    </subcellularLocation>
</comment>
<proteinExistence type="predicted"/>
<evidence type="ECO:0000259" key="7">
    <source>
        <dbReference type="PROSITE" id="PS50850"/>
    </source>
</evidence>
<feature type="transmembrane region" description="Helical" evidence="6">
    <location>
        <begin position="400"/>
        <end position="418"/>
    </location>
</feature>
<keyword evidence="3 6" id="KW-0812">Transmembrane</keyword>
<evidence type="ECO:0000256" key="3">
    <source>
        <dbReference type="ARBA" id="ARBA00022692"/>
    </source>
</evidence>
<evidence type="ECO:0000256" key="2">
    <source>
        <dbReference type="ARBA" id="ARBA00022448"/>
    </source>
</evidence>
<accession>A0A0N8PMM3</accession>
<feature type="transmembrane region" description="Helical" evidence="6">
    <location>
        <begin position="333"/>
        <end position="355"/>
    </location>
</feature>
<dbReference type="InterPro" id="IPR036259">
    <property type="entry name" value="MFS_trans_sf"/>
</dbReference>
<feature type="transmembrane region" description="Helical" evidence="6">
    <location>
        <begin position="187"/>
        <end position="210"/>
    </location>
</feature>
<organism evidence="8 9">
    <name type="scientific">Thiohalorhabdus denitrificans</name>
    <dbReference type="NCBI Taxonomy" id="381306"/>
    <lineage>
        <taxon>Bacteria</taxon>
        <taxon>Pseudomonadati</taxon>
        <taxon>Pseudomonadota</taxon>
        <taxon>Gammaproteobacteria</taxon>
        <taxon>Thiohalorhabdales</taxon>
        <taxon>Thiohalorhabdaceae</taxon>
        <taxon>Thiohalorhabdus</taxon>
    </lineage>
</organism>
<dbReference type="InterPro" id="IPR020846">
    <property type="entry name" value="MFS_dom"/>
</dbReference>
<feature type="transmembrane region" description="Helical" evidence="6">
    <location>
        <begin position="367"/>
        <end position="388"/>
    </location>
</feature>
<feature type="transmembrane region" description="Helical" evidence="6">
    <location>
        <begin position="280"/>
        <end position="298"/>
    </location>
</feature>